<dbReference type="AlphaFoldDB" id="A0A6M3IQ42"/>
<organism evidence="1">
    <name type="scientific">viral metagenome</name>
    <dbReference type="NCBI Taxonomy" id="1070528"/>
    <lineage>
        <taxon>unclassified sequences</taxon>
        <taxon>metagenomes</taxon>
        <taxon>organismal metagenomes</taxon>
    </lineage>
</organism>
<reference evidence="1" key="1">
    <citation type="submission" date="2020-03" db="EMBL/GenBank/DDBJ databases">
        <title>The deep terrestrial virosphere.</title>
        <authorList>
            <person name="Holmfeldt K."/>
            <person name="Nilsson E."/>
            <person name="Simone D."/>
            <person name="Lopez-Fernandez M."/>
            <person name="Wu X."/>
            <person name="de Brujin I."/>
            <person name="Lundin D."/>
            <person name="Andersson A."/>
            <person name="Bertilsson S."/>
            <person name="Dopson M."/>
        </authorList>
    </citation>
    <scope>NUCLEOTIDE SEQUENCE</scope>
    <source>
        <strain evidence="1">MM415B01252</strain>
    </source>
</reference>
<proteinExistence type="predicted"/>
<accession>A0A6M3IQ42</accession>
<name>A0A6M3IQ42_9ZZZZ</name>
<gene>
    <name evidence="1" type="ORF">MM415B01252_0003</name>
</gene>
<evidence type="ECO:0000313" key="1">
    <source>
        <dbReference type="EMBL" id="QJA59646.1"/>
    </source>
</evidence>
<protein>
    <submittedName>
        <fullName evidence="1">Uncharacterized protein</fullName>
    </submittedName>
</protein>
<dbReference type="EMBL" id="MT141379">
    <property type="protein sequence ID" value="QJA59646.1"/>
    <property type="molecule type" value="Genomic_DNA"/>
</dbReference>
<sequence length="61" mass="7188">MTKQTAFKKSLELNNKGIYTQVFWDREKTTAKKYWCISWIDTLGIERKTAQSNIVTAFLNQ</sequence>